<comment type="caution">
    <text evidence="1">The sequence shown here is derived from an EMBL/GenBank/DDBJ whole genome shotgun (WGS) entry which is preliminary data.</text>
</comment>
<name>A0A1G1WQC7_9BACT</name>
<organism evidence="1 2">
    <name type="scientific">Candidatus Woykebacteria bacterium RIFCSPHIGHO2_02_FULL_43_16b</name>
    <dbReference type="NCBI Taxonomy" id="1802601"/>
    <lineage>
        <taxon>Bacteria</taxon>
        <taxon>Candidatus Woykeibacteriota</taxon>
    </lineage>
</organism>
<gene>
    <name evidence="1" type="ORF">A3J50_01815</name>
</gene>
<evidence type="ECO:0000313" key="2">
    <source>
        <dbReference type="Proteomes" id="UP000177821"/>
    </source>
</evidence>
<dbReference type="EMBL" id="MHCX01000011">
    <property type="protein sequence ID" value="OGY29928.1"/>
    <property type="molecule type" value="Genomic_DNA"/>
</dbReference>
<proteinExistence type="predicted"/>
<protein>
    <submittedName>
        <fullName evidence="1">Uncharacterized protein</fullName>
    </submittedName>
</protein>
<dbReference type="AlphaFoldDB" id="A0A1G1WQC7"/>
<accession>A0A1G1WQC7</accession>
<reference evidence="1 2" key="1">
    <citation type="journal article" date="2016" name="Nat. Commun.">
        <title>Thousands of microbial genomes shed light on interconnected biogeochemical processes in an aquifer system.</title>
        <authorList>
            <person name="Anantharaman K."/>
            <person name="Brown C.T."/>
            <person name="Hug L.A."/>
            <person name="Sharon I."/>
            <person name="Castelle C.J."/>
            <person name="Probst A.J."/>
            <person name="Thomas B.C."/>
            <person name="Singh A."/>
            <person name="Wilkins M.J."/>
            <person name="Karaoz U."/>
            <person name="Brodie E.L."/>
            <person name="Williams K.H."/>
            <person name="Hubbard S.S."/>
            <person name="Banfield J.F."/>
        </authorList>
    </citation>
    <scope>NUCLEOTIDE SEQUENCE [LARGE SCALE GENOMIC DNA]</scope>
</reference>
<dbReference type="Proteomes" id="UP000177821">
    <property type="component" value="Unassembled WGS sequence"/>
</dbReference>
<sequence>MMVKRIEPIKNNSIFTKEEIEEFKQLALKEYGIKLTDEQAFEQGYALVSLVETVIKKTINMRRRKL</sequence>
<evidence type="ECO:0000313" key="1">
    <source>
        <dbReference type="EMBL" id="OGY29928.1"/>
    </source>
</evidence>